<dbReference type="SUPFAM" id="SSF53335">
    <property type="entry name" value="S-adenosyl-L-methionine-dependent methyltransferases"/>
    <property type="match status" value="1"/>
</dbReference>
<dbReference type="InterPro" id="IPR037151">
    <property type="entry name" value="AlkB-like_sf"/>
</dbReference>
<dbReference type="STRING" id="41427.A0A182IX61"/>
<dbReference type="FunFam" id="3.30.70.330:FF:000570">
    <property type="entry name" value="ALKylated DNA repair protein AlkB homolog"/>
    <property type="match status" value="1"/>
</dbReference>
<dbReference type="GO" id="GO:0005737">
    <property type="term" value="C:cytoplasm"/>
    <property type="evidence" value="ECO:0007669"/>
    <property type="project" value="TreeGrafter"/>
</dbReference>
<dbReference type="Pfam" id="PF13532">
    <property type="entry name" value="2OG-FeII_Oxy_2"/>
    <property type="match status" value="1"/>
</dbReference>
<dbReference type="GO" id="GO:0106335">
    <property type="term" value="F:tRNA (5-carboxymethyluridine(34)-5-O)-methyltransferase activity"/>
    <property type="evidence" value="ECO:0007669"/>
    <property type="project" value="TreeGrafter"/>
</dbReference>
<organism evidence="7">
    <name type="scientific">Anopheles atroparvus</name>
    <name type="common">European mosquito</name>
    <dbReference type="NCBI Taxonomy" id="41427"/>
    <lineage>
        <taxon>Eukaryota</taxon>
        <taxon>Metazoa</taxon>
        <taxon>Ecdysozoa</taxon>
        <taxon>Arthropoda</taxon>
        <taxon>Hexapoda</taxon>
        <taxon>Insecta</taxon>
        <taxon>Pterygota</taxon>
        <taxon>Neoptera</taxon>
        <taxon>Endopterygota</taxon>
        <taxon>Diptera</taxon>
        <taxon>Nematocera</taxon>
        <taxon>Culicoidea</taxon>
        <taxon>Culicidae</taxon>
        <taxon>Anophelinae</taxon>
        <taxon>Anopheles</taxon>
    </lineage>
</organism>
<keyword evidence="5" id="KW-0694">RNA-binding</keyword>
<name>A0A182IX61_ANOAO</name>
<evidence type="ECO:0000256" key="2">
    <source>
        <dbReference type="ARBA" id="ARBA00022603"/>
    </source>
</evidence>
<keyword evidence="3" id="KW-0808">Transferase</keyword>
<keyword evidence="4" id="KW-0862">Zinc</keyword>
<dbReference type="GO" id="GO:0008757">
    <property type="term" value="F:S-adenosylmethionine-dependent methyltransferase activity"/>
    <property type="evidence" value="ECO:0007669"/>
    <property type="project" value="InterPro"/>
</dbReference>
<dbReference type="InterPro" id="IPR027450">
    <property type="entry name" value="AlkB-like"/>
</dbReference>
<evidence type="ECO:0000313" key="7">
    <source>
        <dbReference type="EnsemblMetazoa" id="AATE007196-PA.1"/>
    </source>
</evidence>
<dbReference type="PROSITE" id="PS51471">
    <property type="entry name" value="FE2OG_OXY"/>
    <property type="match status" value="1"/>
</dbReference>
<dbReference type="InterPro" id="IPR012677">
    <property type="entry name" value="Nucleotide-bd_a/b_plait_sf"/>
</dbReference>
<proteinExistence type="predicted"/>
<dbReference type="Gene3D" id="2.60.120.590">
    <property type="entry name" value="Alpha-ketoglutarate-dependent dioxygenase AlkB-like"/>
    <property type="match status" value="1"/>
</dbReference>
<dbReference type="GO" id="GO:0002098">
    <property type="term" value="P:tRNA wobble uridine modification"/>
    <property type="evidence" value="ECO:0007669"/>
    <property type="project" value="TreeGrafter"/>
</dbReference>
<dbReference type="InterPro" id="IPR013216">
    <property type="entry name" value="Methyltransf_11"/>
</dbReference>
<dbReference type="Gene3D" id="3.30.70.330">
    <property type="match status" value="1"/>
</dbReference>
<reference evidence="7" key="1">
    <citation type="submission" date="2022-08" db="UniProtKB">
        <authorList>
            <consortium name="EnsemblMetazoa"/>
        </authorList>
    </citation>
    <scope>IDENTIFICATION</scope>
    <source>
        <strain evidence="7">EBRO</strain>
    </source>
</reference>
<dbReference type="CDD" id="cd02440">
    <property type="entry name" value="AdoMet_MTases"/>
    <property type="match status" value="1"/>
</dbReference>
<dbReference type="InterPro" id="IPR005123">
    <property type="entry name" value="Oxoglu/Fe-dep_dioxygenase_dom"/>
</dbReference>
<feature type="domain" description="Fe2OG dioxygenase" evidence="6">
    <location>
        <begin position="218"/>
        <end position="325"/>
    </location>
</feature>
<dbReference type="PANTHER" id="PTHR13069">
    <property type="entry name" value="ALKYLATED DNA REPAIR PROTEIN ALKB HOMOLOG 8"/>
    <property type="match status" value="1"/>
</dbReference>
<dbReference type="VEuPathDB" id="VectorBase:AATE007196"/>
<dbReference type="EnsemblMetazoa" id="AATE007196-RA">
    <property type="protein sequence ID" value="AATE007196-PA.1"/>
    <property type="gene ID" value="AATE007196"/>
</dbReference>
<dbReference type="InterPro" id="IPR035979">
    <property type="entry name" value="RBD_domain_sf"/>
</dbReference>
<comment type="cofactor">
    <cofactor evidence="1">
        <name>Fe(2+)</name>
        <dbReference type="ChEBI" id="CHEBI:29033"/>
    </cofactor>
</comment>
<dbReference type="GO" id="GO:0000049">
    <property type="term" value="F:tRNA binding"/>
    <property type="evidence" value="ECO:0007669"/>
    <property type="project" value="TreeGrafter"/>
</dbReference>
<dbReference type="Pfam" id="PF08241">
    <property type="entry name" value="Methyltransf_11"/>
    <property type="match status" value="1"/>
</dbReference>
<dbReference type="AlphaFoldDB" id="A0A182IX61"/>
<dbReference type="InterPro" id="IPR029063">
    <property type="entry name" value="SAM-dependent_MTases_sf"/>
</dbReference>
<dbReference type="Gene3D" id="3.40.50.150">
    <property type="entry name" value="Vaccinia Virus protein VP39"/>
    <property type="match status" value="1"/>
</dbReference>
<evidence type="ECO:0000259" key="6">
    <source>
        <dbReference type="PROSITE" id="PS51471"/>
    </source>
</evidence>
<dbReference type="InterPro" id="IPR051422">
    <property type="entry name" value="AlkB_tRNA_MeTrf/Diox"/>
</dbReference>
<protein>
    <recommendedName>
        <fullName evidence="6">Fe2OG dioxygenase domain-containing protein</fullName>
    </recommendedName>
</protein>
<dbReference type="SUPFAM" id="SSF54928">
    <property type="entry name" value="RNA-binding domain, RBD"/>
    <property type="match status" value="1"/>
</dbReference>
<evidence type="ECO:0000256" key="5">
    <source>
        <dbReference type="ARBA" id="ARBA00022884"/>
    </source>
</evidence>
<keyword evidence="2" id="KW-0489">Methyltransferase</keyword>
<dbReference type="GO" id="GO:0030488">
    <property type="term" value="P:tRNA methylation"/>
    <property type="evidence" value="ECO:0007669"/>
    <property type="project" value="TreeGrafter"/>
</dbReference>
<evidence type="ECO:0000256" key="4">
    <source>
        <dbReference type="ARBA" id="ARBA00022833"/>
    </source>
</evidence>
<evidence type="ECO:0000256" key="1">
    <source>
        <dbReference type="ARBA" id="ARBA00001954"/>
    </source>
</evidence>
<dbReference type="GO" id="GO:0005634">
    <property type="term" value="C:nucleus"/>
    <property type="evidence" value="ECO:0007669"/>
    <property type="project" value="TreeGrafter"/>
</dbReference>
<sequence>MPSSKNHEKKVAKKIKRCQQLIQADAGTQFCEEITKTIVVCNAGLSTGLQQEVLLKETLPYGNVQHVCFPLGKSYCYLHFTSIESAQNTYEALNGQCPLGQDGAVLLLAFCRELPPCMNDLWSQERPSGLILERDFVDSETEKALLEAIDCNNHQESTNDETIIKDLKHRKVKHFGYEFIYGVNNVDKSRPLERKIPPTCDVLWDRLRKLHPLLNWHIPDQLTVNQYEPGQGIPPHVDTHSAFEDPILSLSLGGDIVMEFKHPSSGRQCCVDLPARSLLVMSGESRYDWTHGITPRKMDTIPAGHEGLTVRRRTHRVSLTFRKLRQDDRCDCKFPKLCDTAQKSVEEQVTLLESHAARVEAENVHRVYNEIAKHFSDTRHSPWPQVESFVQSLQSGSVLLDIGCGNGKYLSSNSSAIMFGCDRSDGLLNVCRERGFNVLQCDCLAVPFRDESVDACISIAVIHHLATNERRKKAISEMVRVLRPGGRGLIYVWAKNQEANAKMSSYLRQNKHNSRPTTGQSTAAEIVQVEMVAGINDCTLPVHTNRTPFQHKDLLVPWKLRSDENVSAKKATFLRYYHVFEEREIEQLCLVGNEDGLEIVESYYDQGNWCVLFEKKTGSY</sequence>
<accession>A0A182IX61</accession>
<evidence type="ECO:0000256" key="3">
    <source>
        <dbReference type="ARBA" id="ARBA00022679"/>
    </source>
</evidence>
<dbReference type="SUPFAM" id="SSF51197">
    <property type="entry name" value="Clavaminate synthase-like"/>
    <property type="match status" value="1"/>
</dbReference>
<dbReference type="PANTHER" id="PTHR13069:SF21">
    <property type="entry name" value="ALKYLATED DNA REPAIR PROTEIN ALKB HOMOLOG 8"/>
    <property type="match status" value="1"/>
</dbReference>